<dbReference type="InterPro" id="IPR012910">
    <property type="entry name" value="Plug_dom"/>
</dbReference>
<evidence type="ECO:0000256" key="8">
    <source>
        <dbReference type="ARBA" id="ARBA00023170"/>
    </source>
</evidence>
<dbReference type="InterPro" id="IPR037066">
    <property type="entry name" value="Plug_dom_sf"/>
</dbReference>
<evidence type="ECO:0000256" key="9">
    <source>
        <dbReference type="ARBA" id="ARBA00023237"/>
    </source>
</evidence>
<evidence type="ECO:0008006" key="17">
    <source>
        <dbReference type="Google" id="ProtNLM"/>
    </source>
</evidence>
<dbReference type="InterPro" id="IPR039426">
    <property type="entry name" value="TonB-dep_rcpt-like"/>
</dbReference>
<dbReference type="Gene3D" id="2.170.130.10">
    <property type="entry name" value="TonB-dependent receptor, plug domain"/>
    <property type="match status" value="1"/>
</dbReference>
<gene>
    <name evidence="15" type="ORF">GCM10011340_33670</name>
</gene>
<keyword evidence="5 12" id="KW-0732">Signal</keyword>
<name>A0ABQ3ICZ4_9BACT</name>
<keyword evidence="16" id="KW-1185">Reference proteome</keyword>
<feature type="chain" id="PRO_5045677246" description="TonB-dependent receptor" evidence="12">
    <location>
        <begin position="20"/>
        <end position="801"/>
    </location>
</feature>
<dbReference type="Pfam" id="PF07715">
    <property type="entry name" value="Plug"/>
    <property type="match status" value="1"/>
</dbReference>
<accession>A0ABQ3ICZ4</accession>
<evidence type="ECO:0000256" key="7">
    <source>
        <dbReference type="ARBA" id="ARBA00023136"/>
    </source>
</evidence>
<dbReference type="InterPro" id="IPR010917">
    <property type="entry name" value="TonB_rcpt_CS"/>
</dbReference>
<evidence type="ECO:0000313" key="16">
    <source>
        <dbReference type="Proteomes" id="UP000658258"/>
    </source>
</evidence>
<organism evidence="15 16">
    <name type="scientific">Roseivirga thermotolerans</name>
    <dbReference type="NCBI Taxonomy" id="1758176"/>
    <lineage>
        <taxon>Bacteria</taxon>
        <taxon>Pseudomonadati</taxon>
        <taxon>Bacteroidota</taxon>
        <taxon>Cytophagia</taxon>
        <taxon>Cytophagales</taxon>
        <taxon>Roseivirgaceae</taxon>
        <taxon>Roseivirga</taxon>
    </lineage>
</organism>
<dbReference type="Gene3D" id="2.40.170.20">
    <property type="entry name" value="TonB-dependent receptor, beta-barrel domain"/>
    <property type="match status" value="1"/>
</dbReference>
<evidence type="ECO:0000259" key="14">
    <source>
        <dbReference type="Pfam" id="PF07715"/>
    </source>
</evidence>
<dbReference type="Pfam" id="PF00593">
    <property type="entry name" value="TonB_dep_Rec_b-barrel"/>
    <property type="match status" value="1"/>
</dbReference>
<evidence type="ECO:0000256" key="1">
    <source>
        <dbReference type="ARBA" id="ARBA00004571"/>
    </source>
</evidence>
<evidence type="ECO:0000256" key="2">
    <source>
        <dbReference type="ARBA" id="ARBA00022448"/>
    </source>
</evidence>
<evidence type="ECO:0000256" key="11">
    <source>
        <dbReference type="RuleBase" id="RU003357"/>
    </source>
</evidence>
<comment type="similarity">
    <text evidence="10 11">Belongs to the TonB-dependent receptor family.</text>
</comment>
<dbReference type="PROSITE" id="PS52016">
    <property type="entry name" value="TONB_DEPENDENT_REC_3"/>
    <property type="match status" value="1"/>
</dbReference>
<comment type="caution">
    <text evidence="15">The sequence shown here is derived from an EMBL/GenBank/DDBJ whole genome shotgun (WGS) entry which is preliminary data.</text>
</comment>
<dbReference type="PANTHER" id="PTHR30069">
    <property type="entry name" value="TONB-DEPENDENT OUTER MEMBRANE RECEPTOR"/>
    <property type="match status" value="1"/>
</dbReference>
<evidence type="ECO:0000259" key="13">
    <source>
        <dbReference type="Pfam" id="PF00593"/>
    </source>
</evidence>
<evidence type="ECO:0000256" key="6">
    <source>
        <dbReference type="ARBA" id="ARBA00023077"/>
    </source>
</evidence>
<dbReference type="InterPro" id="IPR000531">
    <property type="entry name" value="Beta-barrel_TonB"/>
</dbReference>
<keyword evidence="4 10" id="KW-0812">Transmembrane</keyword>
<keyword evidence="6 11" id="KW-0798">TonB box</keyword>
<evidence type="ECO:0000256" key="3">
    <source>
        <dbReference type="ARBA" id="ARBA00022452"/>
    </source>
</evidence>
<keyword evidence="3 10" id="KW-1134">Transmembrane beta strand</keyword>
<evidence type="ECO:0000313" key="15">
    <source>
        <dbReference type="EMBL" id="GHE74407.1"/>
    </source>
</evidence>
<feature type="domain" description="TonB-dependent receptor plug" evidence="14">
    <location>
        <begin position="114"/>
        <end position="220"/>
    </location>
</feature>
<evidence type="ECO:0000256" key="4">
    <source>
        <dbReference type="ARBA" id="ARBA00022692"/>
    </source>
</evidence>
<dbReference type="RefSeq" id="WP_189631476.1">
    <property type="nucleotide sequence ID" value="NZ_BNAG01000005.1"/>
</dbReference>
<feature type="domain" description="TonB-dependent receptor-like beta-barrel" evidence="13">
    <location>
        <begin position="312"/>
        <end position="774"/>
    </location>
</feature>
<dbReference type="PANTHER" id="PTHR30069:SF29">
    <property type="entry name" value="HEMOGLOBIN AND HEMOGLOBIN-HAPTOGLOBIN-BINDING PROTEIN 1-RELATED"/>
    <property type="match status" value="1"/>
</dbReference>
<feature type="signal peptide" evidence="12">
    <location>
        <begin position="1"/>
        <end position="19"/>
    </location>
</feature>
<comment type="subcellular location">
    <subcellularLocation>
        <location evidence="1 10">Cell outer membrane</location>
        <topology evidence="1 10">Multi-pass membrane protein</topology>
    </subcellularLocation>
</comment>
<keyword evidence="7 10" id="KW-0472">Membrane</keyword>
<proteinExistence type="inferred from homology"/>
<evidence type="ECO:0000256" key="5">
    <source>
        <dbReference type="ARBA" id="ARBA00022729"/>
    </source>
</evidence>
<reference evidence="16" key="1">
    <citation type="journal article" date="2019" name="Int. J. Syst. Evol. Microbiol.">
        <title>The Global Catalogue of Microorganisms (GCM) 10K type strain sequencing project: providing services to taxonomists for standard genome sequencing and annotation.</title>
        <authorList>
            <consortium name="The Broad Institute Genomics Platform"/>
            <consortium name="The Broad Institute Genome Sequencing Center for Infectious Disease"/>
            <person name="Wu L."/>
            <person name="Ma J."/>
        </authorList>
    </citation>
    <scope>NUCLEOTIDE SEQUENCE [LARGE SCALE GENOMIC DNA]</scope>
    <source>
        <strain evidence="16">CGMCC 1.15111</strain>
    </source>
</reference>
<dbReference type="Proteomes" id="UP000658258">
    <property type="component" value="Unassembled WGS sequence"/>
</dbReference>
<dbReference type="CDD" id="cd01347">
    <property type="entry name" value="ligand_gated_channel"/>
    <property type="match status" value="1"/>
</dbReference>
<evidence type="ECO:0000256" key="10">
    <source>
        <dbReference type="PROSITE-ProRule" id="PRU01360"/>
    </source>
</evidence>
<keyword evidence="2 10" id="KW-0813">Transport</keyword>
<evidence type="ECO:0000256" key="12">
    <source>
        <dbReference type="SAM" id="SignalP"/>
    </source>
</evidence>
<protein>
    <recommendedName>
        <fullName evidence="17">TonB-dependent receptor</fullName>
    </recommendedName>
</protein>
<dbReference type="PROSITE" id="PS01156">
    <property type="entry name" value="TONB_DEPENDENT_REC_2"/>
    <property type="match status" value="1"/>
</dbReference>
<dbReference type="EMBL" id="BNAG01000005">
    <property type="protein sequence ID" value="GHE74407.1"/>
    <property type="molecule type" value="Genomic_DNA"/>
</dbReference>
<dbReference type="InterPro" id="IPR036942">
    <property type="entry name" value="Beta-barrel_TonB_sf"/>
</dbReference>
<keyword evidence="9 10" id="KW-0998">Cell outer membrane</keyword>
<keyword evidence="8" id="KW-0675">Receptor</keyword>
<sequence>MKKTILLGWLCLLCCVAKAQVLTVVDQESGLPLELAVIVSEKDNTVLTTNAKGQADIAALEGAELIQIRILGYATAEYSFEQLEAMGFQLGLRPTSLSLDQFVVSATRWSQSSAEVPQKVITVTPREVAFQNPQTAADLLSVSGQIYVQKSQQGGGSPMIRGFATNRLLYTVDGVRMNTAIFRSGNIQNVISLDPFAIESAEIAFGPGSVIYGSDAIGGVMSFQTLTPQLSLTGTPQISGKAVLRYASANNEMTGHVGFMLGLKKWAFATSLSANDFDDLKMGSNGPDDYLKTYTVERRGNEDVVLTNSDPRVQNPSGYYQFNITQKVRYKPSQYWDFQYGFHYSETSDYGRYDRHLRTRNGAPRYGEWSYGPQIWMMNNLSASHQRKSGLYDAVTLRLAYQHFEESRRDRSLNSNQRSVRVEKVDAYSVNIDANKRLSDKSKLFYGVEWVLNEVNSTGYEQNIQDGTSTEGPSRYPQAEWTSYAAYITQEYSPTDYLTFQAGLRYNRFGIDATFDTRFYPFPFTEASLNEGALTGSLGAILRPDATWVVSANMASGFRSPNVDDMGKIFDSEPGAVVVPNPDLKAETAYNADIGIAKIFSGVLKVDVTAFYTYLDNALVRRDFTLNGMTEIMYDGEMSKVQAIQNAAAAEVYGFQLGAEVKLPVGFSFNTMYNFQQGEEELDDGSKSPLRHAAPAFGVSRLNYLGNKWRLSLYANYHEEVSFHEMPEDEKGKTEIYAADENGNPYAPAWYTLNFKAQYSFNDVLTVTTGVENITDQRYRPYSSGISAPGRNFMISLRANF</sequence>
<dbReference type="SUPFAM" id="SSF56935">
    <property type="entry name" value="Porins"/>
    <property type="match status" value="1"/>
</dbReference>